<dbReference type="EMBL" id="KN823574">
    <property type="protein sequence ID" value="KIO16410.1"/>
    <property type="molecule type" value="Genomic_DNA"/>
</dbReference>
<keyword evidence="2" id="KW-1185">Reference proteome</keyword>
<dbReference type="Proteomes" id="UP000054248">
    <property type="component" value="Unassembled WGS sequence"/>
</dbReference>
<dbReference type="HOGENOM" id="CLU_2905843_0_0_1"/>
<reference evidence="1 2" key="1">
    <citation type="submission" date="2014-04" db="EMBL/GenBank/DDBJ databases">
        <authorList>
            <consortium name="DOE Joint Genome Institute"/>
            <person name="Kuo A."/>
            <person name="Girlanda M."/>
            <person name="Perotto S."/>
            <person name="Kohler A."/>
            <person name="Nagy L.G."/>
            <person name="Floudas D."/>
            <person name="Copeland A."/>
            <person name="Barry K.W."/>
            <person name="Cichocki N."/>
            <person name="Veneault-Fourrey C."/>
            <person name="LaButti K."/>
            <person name="Lindquist E.A."/>
            <person name="Lipzen A."/>
            <person name="Lundell T."/>
            <person name="Morin E."/>
            <person name="Murat C."/>
            <person name="Sun H."/>
            <person name="Tunlid A."/>
            <person name="Henrissat B."/>
            <person name="Grigoriev I.V."/>
            <person name="Hibbett D.S."/>
            <person name="Martin F."/>
            <person name="Nordberg H.P."/>
            <person name="Cantor M.N."/>
            <person name="Hua S.X."/>
        </authorList>
    </citation>
    <scope>NUCLEOTIDE SEQUENCE [LARGE SCALE GENOMIC DNA]</scope>
    <source>
        <strain evidence="1 2">MUT 4182</strain>
    </source>
</reference>
<name>A0A0C3PPJ0_9AGAM</name>
<proteinExistence type="predicted"/>
<organism evidence="1 2">
    <name type="scientific">Tulasnella calospora MUT 4182</name>
    <dbReference type="NCBI Taxonomy" id="1051891"/>
    <lineage>
        <taxon>Eukaryota</taxon>
        <taxon>Fungi</taxon>
        <taxon>Dikarya</taxon>
        <taxon>Basidiomycota</taxon>
        <taxon>Agaricomycotina</taxon>
        <taxon>Agaricomycetes</taxon>
        <taxon>Cantharellales</taxon>
        <taxon>Tulasnellaceae</taxon>
        <taxon>Tulasnella</taxon>
    </lineage>
</organism>
<dbReference type="AlphaFoldDB" id="A0A0C3PPJ0"/>
<evidence type="ECO:0000313" key="1">
    <source>
        <dbReference type="EMBL" id="KIO16410.1"/>
    </source>
</evidence>
<accession>A0A0C3PPJ0</accession>
<reference evidence="2" key="2">
    <citation type="submission" date="2015-01" db="EMBL/GenBank/DDBJ databases">
        <title>Evolutionary Origins and Diversification of the Mycorrhizal Mutualists.</title>
        <authorList>
            <consortium name="DOE Joint Genome Institute"/>
            <consortium name="Mycorrhizal Genomics Consortium"/>
            <person name="Kohler A."/>
            <person name="Kuo A."/>
            <person name="Nagy L.G."/>
            <person name="Floudas D."/>
            <person name="Copeland A."/>
            <person name="Barry K.W."/>
            <person name="Cichocki N."/>
            <person name="Veneault-Fourrey C."/>
            <person name="LaButti K."/>
            <person name="Lindquist E.A."/>
            <person name="Lipzen A."/>
            <person name="Lundell T."/>
            <person name="Morin E."/>
            <person name="Murat C."/>
            <person name="Riley R."/>
            <person name="Ohm R."/>
            <person name="Sun H."/>
            <person name="Tunlid A."/>
            <person name="Henrissat B."/>
            <person name="Grigoriev I.V."/>
            <person name="Hibbett D.S."/>
            <person name="Martin F."/>
        </authorList>
    </citation>
    <scope>NUCLEOTIDE SEQUENCE [LARGE SCALE GENOMIC DNA]</scope>
    <source>
        <strain evidence="2">MUT 4182</strain>
    </source>
</reference>
<sequence length="62" mass="6832">MDLIVINERRIVIAHVVDIVPSFKLNSTKFDHLNSPSSLLPLTPAINATSADARGLQITHNR</sequence>
<protein>
    <submittedName>
        <fullName evidence="1">Uncharacterized protein</fullName>
    </submittedName>
</protein>
<gene>
    <name evidence="1" type="ORF">M407DRAFT_33942</name>
</gene>
<evidence type="ECO:0000313" key="2">
    <source>
        <dbReference type="Proteomes" id="UP000054248"/>
    </source>
</evidence>